<feature type="transmembrane region" description="Helical" evidence="1">
    <location>
        <begin position="62"/>
        <end position="91"/>
    </location>
</feature>
<name>A0A1F5FUL7_9BACT</name>
<gene>
    <name evidence="2" type="ORF">A2165_03810</name>
</gene>
<evidence type="ECO:0000313" key="2">
    <source>
        <dbReference type="EMBL" id="OGD83285.1"/>
    </source>
</evidence>
<comment type="caution">
    <text evidence="2">The sequence shown here is derived from an EMBL/GenBank/DDBJ whole genome shotgun (WGS) entry which is preliminary data.</text>
</comment>
<dbReference type="Proteomes" id="UP000179252">
    <property type="component" value="Unassembled WGS sequence"/>
</dbReference>
<organism evidence="2 3">
    <name type="scientific">Candidatus Curtissbacteria bacterium RBG_13_40_7</name>
    <dbReference type="NCBI Taxonomy" id="1797706"/>
    <lineage>
        <taxon>Bacteria</taxon>
        <taxon>Candidatus Curtissiibacteriota</taxon>
    </lineage>
</organism>
<evidence type="ECO:0000256" key="1">
    <source>
        <dbReference type="SAM" id="Phobius"/>
    </source>
</evidence>
<dbReference type="AlphaFoldDB" id="A0A1F5FUL7"/>
<sequence>MKPSWKEILVIFVLAVLATGLSAYFWRGECPKFECPPPFFCAVPRLCIPQMGFPFHYYGSSWLIPLPMAIISFIADVLFYFFLFWLLWTVLKFAVIKIRHK</sequence>
<accession>A0A1F5FUL7</accession>
<proteinExistence type="predicted"/>
<keyword evidence="1" id="KW-0812">Transmembrane</keyword>
<reference evidence="2 3" key="1">
    <citation type="journal article" date="2016" name="Nat. Commun.">
        <title>Thousands of microbial genomes shed light on interconnected biogeochemical processes in an aquifer system.</title>
        <authorList>
            <person name="Anantharaman K."/>
            <person name="Brown C.T."/>
            <person name="Hug L.A."/>
            <person name="Sharon I."/>
            <person name="Castelle C.J."/>
            <person name="Probst A.J."/>
            <person name="Thomas B.C."/>
            <person name="Singh A."/>
            <person name="Wilkins M.J."/>
            <person name="Karaoz U."/>
            <person name="Brodie E.L."/>
            <person name="Williams K.H."/>
            <person name="Hubbard S.S."/>
            <person name="Banfield J.F."/>
        </authorList>
    </citation>
    <scope>NUCLEOTIDE SEQUENCE [LARGE SCALE GENOMIC DNA]</scope>
</reference>
<keyword evidence="1" id="KW-0472">Membrane</keyword>
<evidence type="ECO:0000313" key="3">
    <source>
        <dbReference type="Proteomes" id="UP000179252"/>
    </source>
</evidence>
<keyword evidence="1" id="KW-1133">Transmembrane helix</keyword>
<protein>
    <submittedName>
        <fullName evidence="2">Uncharacterized protein</fullName>
    </submittedName>
</protein>
<dbReference type="EMBL" id="MFAU01000054">
    <property type="protein sequence ID" value="OGD83285.1"/>
    <property type="molecule type" value="Genomic_DNA"/>
</dbReference>